<evidence type="ECO:0000256" key="11">
    <source>
        <dbReference type="HAMAP-Rule" id="MF_00244"/>
    </source>
</evidence>
<dbReference type="PANTHER" id="PTHR39321">
    <property type="entry name" value="NICOTINATE-NUCLEOTIDE ADENYLYLTRANSFERASE-RELATED"/>
    <property type="match status" value="1"/>
</dbReference>
<dbReference type="EC" id="2.7.7.18" evidence="11"/>
<evidence type="ECO:0000313" key="14">
    <source>
        <dbReference type="Proteomes" id="UP000325606"/>
    </source>
</evidence>
<name>A0A5J6LJZ6_9GAMM</name>
<evidence type="ECO:0000256" key="2">
    <source>
        <dbReference type="ARBA" id="ARBA00005019"/>
    </source>
</evidence>
<keyword evidence="5 11" id="KW-0808">Transferase</keyword>
<dbReference type="EMBL" id="CP044222">
    <property type="protein sequence ID" value="QEW08646.1"/>
    <property type="molecule type" value="Genomic_DNA"/>
</dbReference>
<dbReference type="SUPFAM" id="SSF52374">
    <property type="entry name" value="Nucleotidylyl transferase"/>
    <property type="match status" value="1"/>
</dbReference>
<dbReference type="InterPro" id="IPR005248">
    <property type="entry name" value="NadD/NMNAT"/>
</dbReference>
<dbReference type="KEGG" id="nik:F5I99_15740"/>
<dbReference type="GO" id="GO:0009435">
    <property type="term" value="P:NAD+ biosynthetic process"/>
    <property type="evidence" value="ECO:0007669"/>
    <property type="project" value="UniProtKB-UniRule"/>
</dbReference>
<keyword evidence="9 11" id="KW-0520">NAD</keyword>
<dbReference type="InterPro" id="IPR004821">
    <property type="entry name" value="Cyt_trans-like"/>
</dbReference>
<evidence type="ECO:0000256" key="6">
    <source>
        <dbReference type="ARBA" id="ARBA00022695"/>
    </source>
</evidence>
<keyword evidence="7 11" id="KW-0547">Nucleotide-binding</keyword>
<dbReference type="CDD" id="cd02165">
    <property type="entry name" value="NMNAT"/>
    <property type="match status" value="1"/>
</dbReference>
<dbReference type="Proteomes" id="UP000325606">
    <property type="component" value="Chromosome"/>
</dbReference>
<sequence>MGGTFDPVHHGHLRTALEIQQWLQLSQVTMIPSGAPVHRQHPGCSAEHRLTMVRLAVADAASLCVDAREVNSSKPSYSALTLASLRDELGPERPICMVMGMDAYLTLPQWKDWHTFLSLCHIIAVARPGYRYQPVAQMDEFTRQHAIKSSHLLTEKPCGGVLIHELTPLGISATQIRELISQGQSPRYLMPDQVWEYIKQHQLYGYKRGK</sequence>
<evidence type="ECO:0000256" key="1">
    <source>
        <dbReference type="ARBA" id="ARBA00002324"/>
    </source>
</evidence>
<dbReference type="Pfam" id="PF01467">
    <property type="entry name" value="CTP_transf_like"/>
    <property type="match status" value="1"/>
</dbReference>
<dbReference type="NCBIfam" id="TIGR00482">
    <property type="entry name" value="nicotinate (nicotinamide) nucleotide adenylyltransferase"/>
    <property type="match status" value="1"/>
</dbReference>
<evidence type="ECO:0000313" key="13">
    <source>
        <dbReference type="EMBL" id="QEW08646.1"/>
    </source>
</evidence>
<comment type="catalytic activity">
    <reaction evidence="10 11">
        <text>nicotinate beta-D-ribonucleotide + ATP + H(+) = deamido-NAD(+) + diphosphate</text>
        <dbReference type="Rhea" id="RHEA:22860"/>
        <dbReference type="ChEBI" id="CHEBI:15378"/>
        <dbReference type="ChEBI" id="CHEBI:30616"/>
        <dbReference type="ChEBI" id="CHEBI:33019"/>
        <dbReference type="ChEBI" id="CHEBI:57502"/>
        <dbReference type="ChEBI" id="CHEBI:58437"/>
        <dbReference type="EC" id="2.7.7.18"/>
    </reaction>
</comment>
<protein>
    <recommendedName>
        <fullName evidence="11">Probable nicotinate-nucleotide adenylyltransferase</fullName>
        <ecNumber evidence="11">2.7.7.18</ecNumber>
    </recommendedName>
    <alternativeName>
        <fullName evidence="11">Deamido-NAD(+) diphosphorylase</fullName>
    </alternativeName>
    <alternativeName>
        <fullName evidence="11">Deamido-NAD(+) pyrophosphorylase</fullName>
    </alternativeName>
    <alternativeName>
        <fullName evidence="11">Nicotinate mononucleotide adenylyltransferase</fullName>
        <shortName evidence="11">NaMN adenylyltransferase</shortName>
    </alternativeName>
</protein>
<dbReference type="GO" id="GO:0005524">
    <property type="term" value="F:ATP binding"/>
    <property type="evidence" value="ECO:0007669"/>
    <property type="project" value="UniProtKB-KW"/>
</dbReference>
<evidence type="ECO:0000256" key="9">
    <source>
        <dbReference type="ARBA" id="ARBA00023027"/>
    </source>
</evidence>
<dbReference type="AlphaFoldDB" id="A0A5J6LJZ6"/>
<evidence type="ECO:0000256" key="7">
    <source>
        <dbReference type="ARBA" id="ARBA00022741"/>
    </source>
</evidence>
<evidence type="ECO:0000256" key="8">
    <source>
        <dbReference type="ARBA" id="ARBA00022840"/>
    </source>
</evidence>
<dbReference type="InterPro" id="IPR014729">
    <property type="entry name" value="Rossmann-like_a/b/a_fold"/>
</dbReference>
<dbReference type="NCBIfam" id="NF000840">
    <property type="entry name" value="PRK00071.1-3"/>
    <property type="match status" value="1"/>
</dbReference>
<keyword evidence="8 11" id="KW-0067">ATP-binding</keyword>
<dbReference type="HAMAP" id="MF_00244">
    <property type="entry name" value="NaMN_adenylyltr"/>
    <property type="match status" value="1"/>
</dbReference>
<accession>A0A5J6LJZ6</accession>
<comment type="similarity">
    <text evidence="3 11">Belongs to the NadD family.</text>
</comment>
<organism evidence="13 14">
    <name type="scientific">Nitrincola iocasae</name>
    <dbReference type="NCBI Taxonomy" id="2614693"/>
    <lineage>
        <taxon>Bacteria</taxon>
        <taxon>Pseudomonadati</taxon>
        <taxon>Pseudomonadota</taxon>
        <taxon>Gammaproteobacteria</taxon>
        <taxon>Oceanospirillales</taxon>
        <taxon>Oceanospirillaceae</taxon>
        <taxon>Nitrincola</taxon>
    </lineage>
</organism>
<dbReference type="Gene3D" id="3.40.50.620">
    <property type="entry name" value="HUPs"/>
    <property type="match status" value="1"/>
</dbReference>
<keyword evidence="6 11" id="KW-0548">Nucleotidyltransferase</keyword>
<comment type="function">
    <text evidence="1 11">Catalyzes the reversible adenylation of nicotinate mononucleotide (NaMN) to nicotinic acid adenine dinucleotide (NaAD).</text>
</comment>
<comment type="pathway">
    <text evidence="2 11">Cofactor biosynthesis; NAD(+) biosynthesis; deamido-NAD(+) from nicotinate D-ribonucleotide: step 1/1.</text>
</comment>
<gene>
    <name evidence="11 13" type="primary">nadD</name>
    <name evidence="13" type="ORF">F5I99_15740</name>
</gene>
<feature type="domain" description="Cytidyltransferase-like" evidence="12">
    <location>
        <begin position="1"/>
        <end position="178"/>
    </location>
</feature>
<evidence type="ECO:0000259" key="12">
    <source>
        <dbReference type="Pfam" id="PF01467"/>
    </source>
</evidence>
<evidence type="ECO:0000256" key="10">
    <source>
        <dbReference type="ARBA" id="ARBA00048721"/>
    </source>
</evidence>
<keyword evidence="4 11" id="KW-0662">Pyridine nucleotide biosynthesis</keyword>
<evidence type="ECO:0000256" key="4">
    <source>
        <dbReference type="ARBA" id="ARBA00022642"/>
    </source>
</evidence>
<evidence type="ECO:0000256" key="3">
    <source>
        <dbReference type="ARBA" id="ARBA00009014"/>
    </source>
</evidence>
<dbReference type="GO" id="GO:0004515">
    <property type="term" value="F:nicotinate-nucleotide adenylyltransferase activity"/>
    <property type="evidence" value="ECO:0007669"/>
    <property type="project" value="UniProtKB-UniRule"/>
</dbReference>
<dbReference type="NCBIfam" id="TIGR00125">
    <property type="entry name" value="cyt_tran_rel"/>
    <property type="match status" value="1"/>
</dbReference>
<dbReference type="NCBIfam" id="NF000839">
    <property type="entry name" value="PRK00071.1-1"/>
    <property type="match status" value="1"/>
</dbReference>
<dbReference type="UniPathway" id="UPA00253">
    <property type="reaction ID" value="UER00332"/>
</dbReference>
<evidence type="ECO:0000256" key="5">
    <source>
        <dbReference type="ARBA" id="ARBA00022679"/>
    </source>
</evidence>
<reference evidence="13 14" key="1">
    <citation type="submission" date="2019-09" db="EMBL/GenBank/DDBJ databases">
        <title>Nitrincola iocasae sp. nov., a bacterium isolated from the sediment collected at a cold seep field in South China Sea.</title>
        <authorList>
            <person name="Zhang H."/>
            <person name="Wang H."/>
            <person name="Li C."/>
        </authorList>
    </citation>
    <scope>NUCLEOTIDE SEQUENCE [LARGE SCALE GENOMIC DNA]</scope>
    <source>
        <strain evidence="13 14">KXZD1103</strain>
    </source>
</reference>
<proteinExistence type="inferred from homology"/>
<dbReference type="PANTHER" id="PTHR39321:SF3">
    <property type="entry name" value="PHOSPHOPANTETHEINE ADENYLYLTRANSFERASE"/>
    <property type="match status" value="1"/>
</dbReference>
<keyword evidence="14" id="KW-1185">Reference proteome</keyword>